<evidence type="ECO:0000256" key="1">
    <source>
        <dbReference type="SAM" id="Phobius"/>
    </source>
</evidence>
<dbReference type="SUPFAM" id="SSF88874">
    <property type="entry name" value="Receptor-binding domain of short tail fibre protein gp12"/>
    <property type="match status" value="1"/>
</dbReference>
<keyword evidence="1" id="KW-0812">Transmembrane</keyword>
<reference evidence="2" key="1">
    <citation type="submission" date="2018-06" db="EMBL/GenBank/DDBJ databases">
        <authorList>
            <person name="Zhirakovskaya E."/>
        </authorList>
    </citation>
    <scope>NUCLEOTIDE SEQUENCE</scope>
</reference>
<organism evidence="2">
    <name type="scientific">hydrothermal vent metagenome</name>
    <dbReference type="NCBI Taxonomy" id="652676"/>
    <lineage>
        <taxon>unclassified sequences</taxon>
        <taxon>metagenomes</taxon>
        <taxon>ecological metagenomes</taxon>
    </lineage>
</organism>
<protein>
    <submittedName>
        <fullName evidence="2">Uncharacterized protein</fullName>
    </submittedName>
</protein>
<keyword evidence="1" id="KW-0472">Membrane</keyword>
<proteinExistence type="predicted"/>
<feature type="transmembrane region" description="Helical" evidence="1">
    <location>
        <begin position="33"/>
        <end position="53"/>
    </location>
</feature>
<gene>
    <name evidence="2" type="ORF">MNBD_GAMMA08-890</name>
</gene>
<dbReference type="CDD" id="cd22641">
    <property type="entry name" value="C24-like"/>
    <property type="match status" value="1"/>
</dbReference>
<evidence type="ECO:0000313" key="2">
    <source>
        <dbReference type="EMBL" id="VAW60887.1"/>
    </source>
</evidence>
<sequence>MEMEKEVDLAVRKAIAEEVSQYREHLQSQFKHVLYLIGLIITVGASLGVYFFGKSFTESKEKLVEVIDQKVVEYRINEDLKKRVNVYMETAVERTVDSDSTSLKIDGLINKKATAYIEKSAERIDERLKSTVSAELEKIEGLDVDALLIKTAMPAGAVMAFAKSECPVGWDIFKDARGRTIIGAGKGDNILVKALFETGGEEKHTLMINEMPKHQHETVVGAKRQFAKWGLGTRMKTILVEDYGFYPNGKTSYAGESEAHNNLPPYIALRYCVKK</sequence>
<name>A0A3B0XCW6_9ZZZZ</name>
<dbReference type="EMBL" id="UOFH01000166">
    <property type="protein sequence ID" value="VAW60887.1"/>
    <property type="molecule type" value="Genomic_DNA"/>
</dbReference>
<accession>A0A3B0XCW6</accession>
<keyword evidence="1" id="KW-1133">Transmembrane helix</keyword>
<dbReference type="AlphaFoldDB" id="A0A3B0XCW6"/>